<dbReference type="Pfam" id="PF00172">
    <property type="entry name" value="Zn_clus"/>
    <property type="match status" value="1"/>
</dbReference>
<evidence type="ECO:0000259" key="3">
    <source>
        <dbReference type="Pfam" id="PF00172"/>
    </source>
</evidence>
<dbReference type="PANTHER" id="PTHR37534:SF46">
    <property type="entry name" value="ZN(II)2CYS6 TRANSCRIPTION FACTOR (EUROFUNG)"/>
    <property type="match status" value="1"/>
</dbReference>
<dbReference type="Proteomes" id="UP001562357">
    <property type="component" value="Unassembled WGS sequence"/>
</dbReference>
<dbReference type="Gene3D" id="4.10.240.10">
    <property type="entry name" value="Zn(2)-C6 fungal-type DNA-binding domain"/>
    <property type="match status" value="1"/>
</dbReference>
<sequence>MSTQVDGSNPTQAGDSHVVRARHVKCDEARPVCSRCVTAGRVCSGINYGTTSVHHRPAWSVASGSASGPGPGPGSDMALAEQSADRRESVVKMVERHSGSMQMLRGRGNMALTRDLLPQGWHFSEACQYFNEVMLTRRIAKQIVPSDFHYPVGNTRQKFSPPPDHQHTVIMVALAHRISFIFHAEERGTTQLSQHRATAHLRTCFYRHMGEAIRALNHHLVDINLPGVVWGLRKIANIVSAELYMVSTSWRHHVEGFLALVKHGGGIGKILDHFPPIRLAVYYMIIIANVANTTSPSHHLGMGSIYPGKEATRHLYSTTLYPSFPCATSLFMDMMRITELRDPRHGPSRDVRRSVVEIFRSIDEFVPDAWAEAYEIPRTADINIIARMFKASVALYGVLALGKVQECWIDAAHYFPSLTNAGKMSHGPLRRALSGHLLGVLEEAARTLSNQESLSWPLTVLGVDIADGSAEDKEFVKKALLDVGMDPNADAGPMDSRGRLLEFWDAGGTQWDECFNRPTLVLA</sequence>
<keyword evidence="5" id="KW-1185">Reference proteome</keyword>
<evidence type="ECO:0000256" key="1">
    <source>
        <dbReference type="ARBA" id="ARBA00023242"/>
    </source>
</evidence>
<accession>A0ABQ0CF81</accession>
<proteinExistence type="predicted"/>
<dbReference type="SUPFAM" id="SSF57701">
    <property type="entry name" value="Zn2/Cys6 DNA-binding domain"/>
    <property type="match status" value="1"/>
</dbReference>
<feature type="domain" description="Zn(2)-C6 fungal-type" evidence="3">
    <location>
        <begin position="20"/>
        <end position="44"/>
    </location>
</feature>
<protein>
    <recommendedName>
        <fullName evidence="3">Zn(2)-C6 fungal-type domain-containing protein</fullName>
    </recommendedName>
</protein>
<comment type="caution">
    <text evidence="4">The sequence shown here is derived from an EMBL/GenBank/DDBJ whole genome shotgun (WGS) entry which is preliminary data.</text>
</comment>
<evidence type="ECO:0000256" key="2">
    <source>
        <dbReference type="SAM" id="MobiDB-lite"/>
    </source>
</evidence>
<dbReference type="CDD" id="cd00067">
    <property type="entry name" value="GAL4"/>
    <property type="match status" value="1"/>
</dbReference>
<evidence type="ECO:0000313" key="4">
    <source>
        <dbReference type="EMBL" id="GAB0132081.1"/>
    </source>
</evidence>
<keyword evidence="1" id="KW-0539">Nucleus</keyword>
<organism evidence="4 5">
    <name type="scientific">Epichloe bromicola</name>
    <dbReference type="NCBI Taxonomy" id="79588"/>
    <lineage>
        <taxon>Eukaryota</taxon>
        <taxon>Fungi</taxon>
        <taxon>Dikarya</taxon>
        <taxon>Ascomycota</taxon>
        <taxon>Pezizomycotina</taxon>
        <taxon>Sordariomycetes</taxon>
        <taxon>Hypocreomycetidae</taxon>
        <taxon>Hypocreales</taxon>
        <taxon>Clavicipitaceae</taxon>
        <taxon>Epichloe</taxon>
    </lineage>
</organism>
<reference evidence="5" key="1">
    <citation type="submission" date="2024-06" db="EMBL/GenBank/DDBJ databases">
        <title>Draft Genome Sequences of Epichloe bromicola Strains Isolated from Elymus ciliaris.</title>
        <authorList>
            <consortium name="Epichloe bromicola genome sequencing consortium"/>
            <person name="Miura A."/>
            <person name="Imano S."/>
            <person name="Ashida A."/>
            <person name="Sato I."/>
            <person name="Chiba S."/>
            <person name="Tanaka A."/>
            <person name="Camagna M."/>
            <person name="Takemoto D."/>
        </authorList>
    </citation>
    <scope>NUCLEOTIDE SEQUENCE [LARGE SCALE GENOMIC DNA]</scope>
    <source>
        <strain evidence="5">DP</strain>
    </source>
</reference>
<dbReference type="PANTHER" id="PTHR37534">
    <property type="entry name" value="TRANSCRIPTIONAL ACTIVATOR PROTEIN UGA3"/>
    <property type="match status" value="1"/>
</dbReference>
<dbReference type="EMBL" id="BAAFGZ010000010">
    <property type="protein sequence ID" value="GAB0132081.1"/>
    <property type="molecule type" value="Genomic_DNA"/>
</dbReference>
<dbReference type="InterPro" id="IPR001138">
    <property type="entry name" value="Zn2Cys6_DnaBD"/>
</dbReference>
<feature type="region of interest" description="Disordered" evidence="2">
    <location>
        <begin position="60"/>
        <end position="84"/>
    </location>
</feature>
<name>A0ABQ0CF81_9HYPO</name>
<gene>
    <name evidence="4" type="primary">g529</name>
    <name evidence="4" type="ORF">EsDP_00000529</name>
</gene>
<evidence type="ECO:0000313" key="5">
    <source>
        <dbReference type="Proteomes" id="UP001562357"/>
    </source>
</evidence>
<dbReference type="InterPro" id="IPR036864">
    <property type="entry name" value="Zn2-C6_fun-type_DNA-bd_sf"/>
</dbReference>